<evidence type="ECO:0000256" key="3">
    <source>
        <dbReference type="ARBA" id="ARBA00022692"/>
    </source>
</evidence>
<dbReference type="GO" id="GO:0016020">
    <property type="term" value="C:membrane"/>
    <property type="evidence" value="ECO:0007669"/>
    <property type="project" value="UniProtKB-SubCell"/>
</dbReference>
<evidence type="ECO:0008006" key="9">
    <source>
        <dbReference type="Google" id="ProtNLM"/>
    </source>
</evidence>
<proteinExistence type="inferred from homology"/>
<accession>A0A427XHY6</accession>
<dbReference type="RefSeq" id="XP_028473599.1">
    <property type="nucleotide sequence ID" value="XM_028617921.1"/>
</dbReference>
<dbReference type="InterPro" id="IPR000612">
    <property type="entry name" value="PMP3"/>
</dbReference>
<evidence type="ECO:0000313" key="7">
    <source>
        <dbReference type="EMBL" id="RSH78452.1"/>
    </source>
</evidence>
<evidence type="ECO:0000256" key="6">
    <source>
        <dbReference type="SAM" id="Phobius"/>
    </source>
</evidence>
<evidence type="ECO:0000256" key="1">
    <source>
        <dbReference type="ARBA" id="ARBA00004370"/>
    </source>
</evidence>
<keyword evidence="3 6" id="KW-0812">Transmembrane</keyword>
<dbReference type="PANTHER" id="PTHR21659:SF112">
    <property type="entry name" value="PROTEIN SNA2-RELATED"/>
    <property type="match status" value="1"/>
</dbReference>
<comment type="similarity">
    <text evidence="2">Belongs to the UPF0057 (PMP3) family.</text>
</comment>
<name>A0A427XHY6_9TREE</name>
<dbReference type="PANTHER" id="PTHR21659">
    <property type="entry name" value="HYDROPHOBIC PROTEIN RCI2 LOW TEMPERATURE AND SALT RESPONSIVE PROTEIN LTI6 -RELATED"/>
    <property type="match status" value="1"/>
</dbReference>
<comment type="caution">
    <text evidence="7">The sequence shown here is derived from an EMBL/GenBank/DDBJ whole genome shotgun (WGS) entry which is preliminary data.</text>
</comment>
<gene>
    <name evidence="7" type="ORF">EHS24_002177</name>
</gene>
<dbReference type="AlphaFoldDB" id="A0A427XHY6"/>
<comment type="subcellular location">
    <subcellularLocation>
        <location evidence="1">Membrane</location>
    </subcellularLocation>
</comment>
<feature type="transmembrane region" description="Helical" evidence="6">
    <location>
        <begin position="6"/>
        <end position="27"/>
    </location>
</feature>
<dbReference type="GeneID" id="39586720"/>
<dbReference type="EMBL" id="RSCE01000012">
    <property type="protein sequence ID" value="RSH78452.1"/>
    <property type="molecule type" value="Genomic_DNA"/>
</dbReference>
<dbReference type="OrthoDB" id="2802411at2759"/>
<organism evidence="7 8">
    <name type="scientific">Apiotrichum porosum</name>
    <dbReference type="NCBI Taxonomy" id="105984"/>
    <lineage>
        <taxon>Eukaryota</taxon>
        <taxon>Fungi</taxon>
        <taxon>Dikarya</taxon>
        <taxon>Basidiomycota</taxon>
        <taxon>Agaricomycotina</taxon>
        <taxon>Tremellomycetes</taxon>
        <taxon>Trichosporonales</taxon>
        <taxon>Trichosporonaceae</taxon>
        <taxon>Apiotrichum</taxon>
    </lineage>
</organism>
<evidence type="ECO:0000256" key="4">
    <source>
        <dbReference type="ARBA" id="ARBA00022989"/>
    </source>
</evidence>
<feature type="transmembrane region" description="Helical" evidence="6">
    <location>
        <begin position="39"/>
        <end position="57"/>
    </location>
</feature>
<protein>
    <recommendedName>
        <fullName evidence="9">Plasma membrane proteolipid Pmp3</fullName>
    </recommendedName>
</protein>
<reference evidence="7 8" key="1">
    <citation type="submission" date="2018-11" db="EMBL/GenBank/DDBJ databases">
        <title>Genome sequence of Apiotrichum porosum DSM 27194.</title>
        <authorList>
            <person name="Aliyu H."/>
            <person name="Gorte O."/>
            <person name="Ochsenreither K."/>
        </authorList>
    </citation>
    <scope>NUCLEOTIDE SEQUENCE [LARGE SCALE GENOMIC DNA]</scope>
    <source>
        <strain evidence="7 8">DSM 27194</strain>
    </source>
</reference>
<evidence type="ECO:0000256" key="5">
    <source>
        <dbReference type="ARBA" id="ARBA00023136"/>
    </source>
</evidence>
<sequence>MYGPAFTTQAIFLYVLALFIPPVPVYIKKGLSWDVGLNVVLWFCGWIPGVAHAWYTIARNY</sequence>
<keyword evidence="8" id="KW-1185">Reference proteome</keyword>
<dbReference type="Proteomes" id="UP000279236">
    <property type="component" value="Unassembled WGS sequence"/>
</dbReference>
<keyword evidence="5 6" id="KW-0472">Membrane</keyword>
<evidence type="ECO:0000313" key="8">
    <source>
        <dbReference type="Proteomes" id="UP000279236"/>
    </source>
</evidence>
<dbReference type="STRING" id="105984.A0A427XHY6"/>
<dbReference type="Pfam" id="PF01679">
    <property type="entry name" value="Pmp3"/>
    <property type="match status" value="1"/>
</dbReference>
<evidence type="ECO:0000256" key="2">
    <source>
        <dbReference type="ARBA" id="ARBA00009530"/>
    </source>
</evidence>
<keyword evidence="4 6" id="KW-1133">Transmembrane helix</keyword>